<evidence type="ECO:0008006" key="4">
    <source>
        <dbReference type="Google" id="ProtNLM"/>
    </source>
</evidence>
<keyword evidence="1" id="KW-0732">Signal</keyword>
<organism evidence="2 3">
    <name type="scientific">Aspergillus keveii</name>
    <dbReference type="NCBI Taxonomy" id="714993"/>
    <lineage>
        <taxon>Eukaryota</taxon>
        <taxon>Fungi</taxon>
        <taxon>Dikarya</taxon>
        <taxon>Ascomycota</taxon>
        <taxon>Pezizomycotina</taxon>
        <taxon>Eurotiomycetes</taxon>
        <taxon>Eurotiomycetidae</taxon>
        <taxon>Eurotiales</taxon>
        <taxon>Aspergillaceae</taxon>
        <taxon>Aspergillus</taxon>
        <taxon>Aspergillus subgen. Nidulantes</taxon>
    </lineage>
</organism>
<protein>
    <recommendedName>
        <fullName evidence="4">Secreted protein</fullName>
    </recommendedName>
</protein>
<name>A0ABR4G5I7_9EURO</name>
<proteinExistence type="predicted"/>
<feature type="chain" id="PRO_5046735094" description="Secreted protein" evidence="1">
    <location>
        <begin position="23"/>
        <end position="88"/>
    </location>
</feature>
<accession>A0ABR4G5I7</accession>
<evidence type="ECO:0000313" key="3">
    <source>
        <dbReference type="Proteomes" id="UP001610563"/>
    </source>
</evidence>
<feature type="signal peptide" evidence="1">
    <location>
        <begin position="1"/>
        <end position="22"/>
    </location>
</feature>
<dbReference type="Proteomes" id="UP001610563">
    <property type="component" value="Unassembled WGS sequence"/>
</dbReference>
<dbReference type="EMBL" id="JBFTWV010000047">
    <property type="protein sequence ID" value="KAL2794269.1"/>
    <property type="molecule type" value="Genomic_DNA"/>
</dbReference>
<keyword evidence="3" id="KW-1185">Reference proteome</keyword>
<evidence type="ECO:0000256" key="1">
    <source>
        <dbReference type="SAM" id="SignalP"/>
    </source>
</evidence>
<sequence length="88" mass="9831">MHACFHPYFVIVLSLALRSTDTTEQIIMRLFDFPNVNDSHPDLLGGLQIGPAGILCTITQLEKSSTYYSVHTSTSTTVLRSYIRQVQA</sequence>
<reference evidence="2 3" key="1">
    <citation type="submission" date="2024-07" db="EMBL/GenBank/DDBJ databases">
        <title>Section-level genome sequencing and comparative genomics of Aspergillus sections Usti and Cavernicolus.</title>
        <authorList>
            <consortium name="Lawrence Berkeley National Laboratory"/>
            <person name="Nybo J.L."/>
            <person name="Vesth T.C."/>
            <person name="Theobald S."/>
            <person name="Frisvad J.C."/>
            <person name="Larsen T.O."/>
            <person name="Kjaerboelling I."/>
            <person name="Rothschild-Mancinelli K."/>
            <person name="Lyhne E.K."/>
            <person name="Kogle M.E."/>
            <person name="Barry K."/>
            <person name="Clum A."/>
            <person name="Na H."/>
            <person name="Ledsgaard L."/>
            <person name="Lin J."/>
            <person name="Lipzen A."/>
            <person name="Kuo A."/>
            <person name="Riley R."/>
            <person name="Mondo S."/>
            <person name="Labutti K."/>
            <person name="Haridas S."/>
            <person name="Pangalinan J."/>
            <person name="Salamov A.A."/>
            <person name="Simmons B.A."/>
            <person name="Magnuson J.K."/>
            <person name="Chen J."/>
            <person name="Drula E."/>
            <person name="Henrissat B."/>
            <person name="Wiebenga A."/>
            <person name="Lubbers R.J."/>
            <person name="Gomes A.C."/>
            <person name="Makela M.R."/>
            <person name="Stajich J."/>
            <person name="Grigoriev I.V."/>
            <person name="Mortensen U.H."/>
            <person name="De Vries R.P."/>
            <person name="Baker S.E."/>
            <person name="Andersen M.R."/>
        </authorList>
    </citation>
    <scope>NUCLEOTIDE SEQUENCE [LARGE SCALE GENOMIC DNA]</scope>
    <source>
        <strain evidence="2 3">CBS 209.92</strain>
    </source>
</reference>
<comment type="caution">
    <text evidence="2">The sequence shown here is derived from an EMBL/GenBank/DDBJ whole genome shotgun (WGS) entry which is preliminary data.</text>
</comment>
<gene>
    <name evidence="2" type="ORF">BJX66DRAFT_304419</name>
</gene>
<evidence type="ECO:0000313" key="2">
    <source>
        <dbReference type="EMBL" id="KAL2794269.1"/>
    </source>
</evidence>